<accession>A0ABU5IYZ9</accession>
<proteinExistence type="inferred from homology"/>
<evidence type="ECO:0000256" key="1">
    <source>
        <dbReference type="ARBA" id="ARBA00009179"/>
    </source>
</evidence>
<comment type="similarity">
    <text evidence="1 5">Belongs to the peptidase S41A family.</text>
</comment>
<dbReference type="PANTHER" id="PTHR32060:SF30">
    <property type="entry name" value="CARBOXY-TERMINAL PROCESSING PROTEASE CTPA"/>
    <property type="match status" value="1"/>
</dbReference>
<dbReference type="PANTHER" id="PTHR32060">
    <property type="entry name" value="TAIL-SPECIFIC PROTEASE"/>
    <property type="match status" value="1"/>
</dbReference>
<dbReference type="Proteomes" id="UP001290455">
    <property type="component" value="Unassembled WGS sequence"/>
</dbReference>
<evidence type="ECO:0000256" key="5">
    <source>
        <dbReference type="RuleBase" id="RU004404"/>
    </source>
</evidence>
<sequence>MKHILIVLTLVIWSIFPVITNATNHDQPQESIVENNSTFSALEEIKQILKESYYKQVPEDVLNAKTIEELLSKLNDPYTDYMSSEEFDHFLEMLNQNYSGIGVALDISDEAVLITNVFKNGPADKMGLQNGDIVTKVDNHVLTDQPIEVIQSYFLGKENTVITVTVKRGKKELVFSGKRETIHIPLVESKLLDGNVGYIKITSFGEETYDEFLTHLNKLNKNKATKWIIDLRSNGGGLVLPALQMMDHFIRYKEDPVLKFVYGNGEEPILLEKTNLPLNKSIILTDEYTASASEILTYALKTNQAATIMGSKTFGKGVIQASDNLSDNSLLKYTVAEVKSMNNESYNNVGITPDIELNNLFPTIKSASDQWLSFARLYQQNKTGKATLNDIKVNIAPGKKITLSNYPLLTNDLKETIQSLMAQKKVEILTKSGWVVASPSKLSSIKVKMYELGDGLYVSESNSIKYETPSKKMLVKLKKENKVAWGKTYLKKGQIGRVTILSNTPLYKLNSSGKYILQSKSLNSGKQYPVYNLKKYSK</sequence>
<evidence type="ECO:0000256" key="3">
    <source>
        <dbReference type="ARBA" id="ARBA00022801"/>
    </source>
</evidence>
<dbReference type="Pfam" id="PF13180">
    <property type="entry name" value="PDZ_2"/>
    <property type="match status" value="1"/>
</dbReference>
<gene>
    <name evidence="7" type="ORF">SM124_11415</name>
</gene>
<reference evidence="7 8" key="1">
    <citation type="submission" date="2023-11" db="EMBL/GenBank/DDBJ databases">
        <title>Bacillus jintuensis, isolated from a mudflat on the Beibu Gulf coast.</title>
        <authorList>
            <person name="Li M."/>
        </authorList>
    </citation>
    <scope>NUCLEOTIDE SEQUENCE [LARGE SCALE GENOMIC DNA]</scope>
    <source>
        <strain evidence="7 8">31A1R</strain>
    </source>
</reference>
<dbReference type="Pfam" id="PF03572">
    <property type="entry name" value="Peptidase_S41"/>
    <property type="match status" value="1"/>
</dbReference>
<dbReference type="Gene3D" id="2.30.42.10">
    <property type="match status" value="1"/>
</dbReference>
<dbReference type="SUPFAM" id="SSF52096">
    <property type="entry name" value="ClpP/crotonase"/>
    <property type="match status" value="1"/>
</dbReference>
<dbReference type="InterPro" id="IPR004447">
    <property type="entry name" value="Peptidase_S41A"/>
</dbReference>
<keyword evidence="2 5" id="KW-0645">Protease</keyword>
<evidence type="ECO:0000256" key="2">
    <source>
        <dbReference type="ARBA" id="ARBA00022670"/>
    </source>
</evidence>
<keyword evidence="8" id="KW-1185">Reference proteome</keyword>
<protein>
    <submittedName>
        <fullName evidence="7">S41 family peptidase</fullName>
    </submittedName>
</protein>
<evidence type="ECO:0000259" key="6">
    <source>
        <dbReference type="PROSITE" id="PS50106"/>
    </source>
</evidence>
<dbReference type="Gene3D" id="3.90.226.10">
    <property type="entry name" value="2-enoyl-CoA Hydratase, Chain A, domain 1"/>
    <property type="match status" value="1"/>
</dbReference>
<keyword evidence="3 5" id="KW-0378">Hydrolase</keyword>
<comment type="caution">
    <text evidence="7">The sequence shown here is derived from an EMBL/GenBank/DDBJ whole genome shotgun (WGS) entry which is preliminary data.</text>
</comment>
<dbReference type="InterPro" id="IPR036034">
    <property type="entry name" value="PDZ_sf"/>
</dbReference>
<evidence type="ECO:0000313" key="8">
    <source>
        <dbReference type="Proteomes" id="UP001290455"/>
    </source>
</evidence>
<dbReference type="Gene3D" id="3.30.750.44">
    <property type="match status" value="1"/>
</dbReference>
<dbReference type="EMBL" id="JAXOFX010000006">
    <property type="protein sequence ID" value="MDZ5472356.1"/>
    <property type="molecule type" value="Genomic_DNA"/>
</dbReference>
<name>A0ABU5IYZ9_9BACI</name>
<evidence type="ECO:0000256" key="4">
    <source>
        <dbReference type="ARBA" id="ARBA00022825"/>
    </source>
</evidence>
<dbReference type="RefSeq" id="WP_322446647.1">
    <property type="nucleotide sequence ID" value="NZ_JAXOFX010000006.1"/>
</dbReference>
<dbReference type="CDD" id="cd07560">
    <property type="entry name" value="Peptidase_S41_CPP"/>
    <property type="match status" value="1"/>
</dbReference>
<dbReference type="InterPro" id="IPR029045">
    <property type="entry name" value="ClpP/crotonase-like_dom_sf"/>
</dbReference>
<dbReference type="SMART" id="SM00245">
    <property type="entry name" value="TSPc"/>
    <property type="match status" value="1"/>
</dbReference>
<dbReference type="SUPFAM" id="SSF50156">
    <property type="entry name" value="PDZ domain-like"/>
    <property type="match status" value="1"/>
</dbReference>
<dbReference type="PROSITE" id="PS50106">
    <property type="entry name" value="PDZ"/>
    <property type="match status" value="1"/>
</dbReference>
<organism evidence="7 8">
    <name type="scientific">Robertmurraya mangrovi</name>
    <dbReference type="NCBI Taxonomy" id="3098077"/>
    <lineage>
        <taxon>Bacteria</taxon>
        <taxon>Bacillati</taxon>
        <taxon>Bacillota</taxon>
        <taxon>Bacilli</taxon>
        <taxon>Bacillales</taxon>
        <taxon>Bacillaceae</taxon>
        <taxon>Robertmurraya</taxon>
    </lineage>
</organism>
<dbReference type="InterPro" id="IPR055210">
    <property type="entry name" value="CtpA/B_N"/>
</dbReference>
<dbReference type="InterPro" id="IPR001478">
    <property type="entry name" value="PDZ"/>
</dbReference>
<dbReference type="InterPro" id="IPR005151">
    <property type="entry name" value="Tail-specific_protease"/>
</dbReference>
<keyword evidence="4 5" id="KW-0720">Serine protease</keyword>
<feature type="domain" description="PDZ" evidence="6">
    <location>
        <begin position="90"/>
        <end position="152"/>
    </location>
</feature>
<dbReference type="Pfam" id="PF22694">
    <property type="entry name" value="CtpB_N-like"/>
    <property type="match status" value="1"/>
</dbReference>
<dbReference type="NCBIfam" id="TIGR00225">
    <property type="entry name" value="prc"/>
    <property type="match status" value="1"/>
</dbReference>
<evidence type="ECO:0000313" key="7">
    <source>
        <dbReference type="EMBL" id="MDZ5472356.1"/>
    </source>
</evidence>
<dbReference type="SMART" id="SM00228">
    <property type="entry name" value="PDZ"/>
    <property type="match status" value="1"/>
</dbReference>